<evidence type="ECO:0000256" key="1">
    <source>
        <dbReference type="SAM" id="Coils"/>
    </source>
</evidence>
<feature type="region of interest" description="Disordered" evidence="2">
    <location>
        <begin position="479"/>
        <end position="543"/>
    </location>
</feature>
<proteinExistence type="predicted"/>
<gene>
    <name evidence="3" type="ORF">TWF506_005520</name>
</gene>
<feature type="region of interest" description="Disordered" evidence="2">
    <location>
        <begin position="1"/>
        <end position="20"/>
    </location>
</feature>
<protein>
    <submittedName>
        <fullName evidence="3">Uncharacterized protein</fullName>
    </submittedName>
</protein>
<keyword evidence="1" id="KW-0175">Coiled coil</keyword>
<evidence type="ECO:0000313" key="3">
    <source>
        <dbReference type="EMBL" id="KAK6518362.1"/>
    </source>
</evidence>
<keyword evidence="4" id="KW-1185">Reference proteome</keyword>
<name>A0AAN8NWM8_9PEZI</name>
<dbReference type="EMBL" id="JAVHJM010000002">
    <property type="protein sequence ID" value="KAK6518362.1"/>
    <property type="molecule type" value="Genomic_DNA"/>
</dbReference>
<reference evidence="3 4" key="1">
    <citation type="submission" date="2019-10" db="EMBL/GenBank/DDBJ databases">
        <authorList>
            <person name="Palmer J.M."/>
        </authorList>
    </citation>
    <scope>NUCLEOTIDE SEQUENCE [LARGE SCALE GENOMIC DNA]</scope>
    <source>
        <strain evidence="3 4">TWF506</strain>
    </source>
</reference>
<organism evidence="3 4">
    <name type="scientific">Arthrobotrys conoides</name>
    <dbReference type="NCBI Taxonomy" id="74498"/>
    <lineage>
        <taxon>Eukaryota</taxon>
        <taxon>Fungi</taxon>
        <taxon>Dikarya</taxon>
        <taxon>Ascomycota</taxon>
        <taxon>Pezizomycotina</taxon>
        <taxon>Orbiliomycetes</taxon>
        <taxon>Orbiliales</taxon>
        <taxon>Orbiliaceae</taxon>
        <taxon>Arthrobotrys</taxon>
    </lineage>
</organism>
<feature type="region of interest" description="Disordered" evidence="2">
    <location>
        <begin position="308"/>
        <end position="351"/>
    </location>
</feature>
<sequence length="543" mass="59498">MDDIDNHTEPEPTQSFEAKPSSALKGNLEYYIPRINRSAAIYPHRLTEEGVIELLVTTLRIPVPRCPTDEDIQAWSEVIGKELLLRRQVTEDVAREVGLQVLSHFAKTSENFLRTIHDISHAKEGANARLEAWKARVAEEEQENMRLESQQALLSSNLEVGYQKEQDMAKSSLTVTPASPFVSAKASQSHSRSTSSAAAIVARISEYEQPSAWSPTELQITAPRSETGSQMLLKGPDNAVSRTFKEMATQTSQTDSNTELKEFEENKAKTTPQYPLMKFDFPPPGPSFAASAKPEVLVALEKFGRLPVESGSKKRKRKKSKGKKRPAPPQPVKETQSSGTQTSPHLITPPSICDMFFPTPIPTLAHTNENVSTLGNPAYRTGVFGQTLGRPGNLGKQPVRQYRTPEEIEMDFCDPFGRFARRRALHDAAAQAALLRTGGAQLKANFGPCIPPVSQTAIVHTNPGFAPIRLLTESCYLGSQQSTGNGPPGASFTNTIGQLSEASTVAVSSETETTDEEESGMEGSEDEDDISEDDTDEMKSLRD</sequence>
<comment type="caution">
    <text evidence="3">The sequence shown here is derived from an EMBL/GenBank/DDBJ whole genome shotgun (WGS) entry which is preliminary data.</text>
</comment>
<dbReference type="Proteomes" id="UP001307849">
    <property type="component" value="Unassembled WGS sequence"/>
</dbReference>
<feature type="compositionally biased region" description="Basic and acidic residues" evidence="2">
    <location>
        <begin position="1"/>
        <end position="10"/>
    </location>
</feature>
<feature type="compositionally biased region" description="Polar residues" evidence="2">
    <location>
        <begin position="479"/>
        <end position="498"/>
    </location>
</feature>
<feature type="compositionally biased region" description="Basic and acidic residues" evidence="2">
    <location>
        <begin position="258"/>
        <end position="268"/>
    </location>
</feature>
<feature type="compositionally biased region" description="Low complexity" evidence="2">
    <location>
        <begin position="500"/>
        <end position="511"/>
    </location>
</feature>
<feature type="region of interest" description="Disordered" evidence="2">
    <location>
        <begin position="247"/>
        <end position="269"/>
    </location>
</feature>
<feature type="compositionally biased region" description="Polar residues" evidence="2">
    <location>
        <begin position="333"/>
        <end position="345"/>
    </location>
</feature>
<dbReference type="AlphaFoldDB" id="A0AAN8NWM8"/>
<evidence type="ECO:0000313" key="4">
    <source>
        <dbReference type="Proteomes" id="UP001307849"/>
    </source>
</evidence>
<feature type="compositionally biased region" description="Basic residues" evidence="2">
    <location>
        <begin position="313"/>
        <end position="326"/>
    </location>
</feature>
<feature type="coiled-coil region" evidence="1">
    <location>
        <begin position="123"/>
        <end position="157"/>
    </location>
</feature>
<accession>A0AAN8NWM8</accession>
<evidence type="ECO:0000256" key="2">
    <source>
        <dbReference type="SAM" id="MobiDB-lite"/>
    </source>
</evidence>
<feature type="compositionally biased region" description="Polar residues" evidence="2">
    <location>
        <begin position="248"/>
        <end position="257"/>
    </location>
</feature>
<feature type="compositionally biased region" description="Acidic residues" evidence="2">
    <location>
        <begin position="512"/>
        <end position="536"/>
    </location>
</feature>